<gene>
    <name evidence="2" type="ORF">SI65_04145</name>
</gene>
<sequence>MVKDNPEKGWKAYDALYSTLSLVNREYDLPSEWNISPDVPKKLFGDRPESVKNPSETDTDSAVDFSDESESESEESSDEVDGIDALESRMRKEYSALSRGKVLYWWPVGTGTGLCPIRFKKYPDLSSSRSKTRGNSKSTVPMNGINQEVWKYSRNEVLDIIGVGWKVDGDDEANRNALALFRPERYATYPHKRVLVKWKDGHITLEHRASVRRIANGNSFNGDRMIYMKAKELEDAYWGYDVEEYWNQDSDSGDNMSSEESRRLHRRTSPGKHFTKSRRGVRFTESEQESDTDSETSQSSLDRAQTMRRLKRHSSVRKSRSSQDVDMDAKIRSLKGQLKRLQVKQQRSSRGNQTVSQSRRRKNHG</sequence>
<dbReference type="OrthoDB" id="4369211at2759"/>
<dbReference type="AlphaFoldDB" id="A0A1E3BJD8"/>
<evidence type="ECO:0000313" key="3">
    <source>
        <dbReference type="Proteomes" id="UP000094569"/>
    </source>
</evidence>
<organism evidence="2 3">
    <name type="scientific">Aspergillus cristatus</name>
    <name type="common">Chinese Fuzhuan brick tea-fermentation fungus</name>
    <name type="synonym">Eurotium cristatum</name>
    <dbReference type="NCBI Taxonomy" id="573508"/>
    <lineage>
        <taxon>Eukaryota</taxon>
        <taxon>Fungi</taxon>
        <taxon>Dikarya</taxon>
        <taxon>Ascomycota</taxon>
        <taxon>Pezizomycotina</taxon>
        <taxon>Eurotiomycetes</taxon>
        <taxon>Eurotiomycetidae</taxon>
        <taxon>Eurotiales</taxon>
        <taxon>Aspergillaceae</taxon>
        <taxon>Aspergillus</taxon>
        <taxon>Aspergillus subgen. Aspergillus</taxon>
    </lineage>
</organism>
<keyword evidence="3" id="KW-1185">Reference proteome</keyword>
<feature type="compositionally biased region" description="Polar residues" evidence="1">
    <location>
        <begin position="343"/>
        <end position="357"/>
    </location>
</feature>
<reference evidence="2 3" key="1">
    <citation type="journal article" date="2016" name="BMC Genomics">
        <title>Comparative genomic and transcriptomic analyses of the Fuzhuan brick tea-fermentation fungus Aspergillus cristatus.</title>
        <authorList>
            <person name="Ge Y."/>
            <person name="Wang Y."/>
            <person name="Liu Y."/>
            <person name="Tan Y."/>
            <person name="Ren X."/>
            <person name="Zhang X."/>
            <person name="Hyde K.D."/>
            <person name="Liu Y."/>
            <person name="Liu Z."/>
        </authorList>
    </citation>
    <scope>NUCLEOTIDE SEQUENCE [LARGE SCALE GENOMIC DNA]</scope>
    <source>
        <strain evidence="2 3">GZAAS20.1005</strain>
    </source>
</reference>
<feature type="compositionally biased region" description="Polar residues" evidence="1">
    <location>
        <begin position="249"/>
        <end position="258"/>
    </location>
</feature>
<accession>A0A1E3BJD8</accession>
<proteinExistence type="predicted"/>
<feature type="region of interest" description="Disordered" evidence="1">
    <location>
        <begin position="33"/>
        <end position="83"/>
    </location>
</feature>
<name>A0A1E3BJD8_ASPCR</name>
<comment type="caution">
    <text evidence="2">The sequence shown here is derived from an EMBL/GenBank/DDBJ whole genome shotgun (WGS) entry which is preliminary data.</text>
</comment>
<feature type="compositionally biased region" description="Acidic residues" evidence="1">
    <location>
        <begin position="57"/>
        <end position="83"/>
    </location>
</feature>
<feature type="compositionally biased region" description="Basic residues" evidence="1">
    <location>
        <begin position="306"/>
        <end position="320"/>
    </location>
</feature>
<dbReference type="EMBL" id="JXNT01000003">
    <property type="protein sequence ID" value="ODM21092.1"/>
    <property type="molecule type" value="Genomic_DNA"/>
</dbReference>
<dbReference type="VEuPathDB" id="FungiDB:SI65_04145"/>
<feature type="compositionally biased region" description="Basic and acidic residues" evidence="1">
    <location>
        <begin position="321"/>
        <end position="331"/>
    </location>
</feature>
<evidence type="ECO:0000256" key="1">
    <source>
        <dbReference type="SAM" id="MobiDB-lite"/>
    </source>
</evidence>
<feature type="region of interest" description="Disordered" evidence="1">
    <location>
        <begin position="249"/>
        <end position="365"/>
    </location>
</feature>
<protein>
    <submittedName>
        <fullName evidence="2">Uncharacterized protein</fullName>
    </submittedName>
</protein>
<dbReference type="Proteomes" id="UP000094569">
    <property type="component" value="Unassembled WGS sequence"/>
</dbReference>
<evidence type="ECO:0000313" key="2">
    <source>
        <dbReference type="EMBL" id="ODM21092.1"/>
    </source>
</evidence>
<feature type="compositionally biased region" description="Basic and acidic residues" evidence="1">
    <location>
        <begin position="39"/>
        <end position="50"/>
    </location>
</feature>
<feature type="compositionally biased region" description="Basic residues" evidence="1">
    <location>
        <begin position="263"/>
        <end position="281"/>
    </location>
</feature>